<evidence type="ECO:0000313" key="2">
    <source>
        <dbReference type="EMBL" id="JAE32370.1"/>
    </source>
</evidence>
<dbReference type="AlphaFoldDB" id="A0A0A9H584"/>
<reference evidence="2" key="2">
    <citation type="journal article" date="2015" name="Data Brief">
        <title>Shoot transcriptome of the giant reed, Arundo donax.</title>
        <authorList>
            <person name="Barrero R.A."/>
            <person name="Guerrero F.D."/>
            <person name="Moolhuijzen P."/>
            <person name="Goolsby J.A."/>
            <person name="Tidwell J."/>
            <person name="Bellgard S.E."/>
            <person name="Bellgard M.I."/>
        </authorList>
    </citation>
    <scope>NUCLEOTIDE SEQUENCE</scope>
    <source>
        <tissue evidence="2">Shoot tissue taken approximately 20 cm above the soil surface</tissue>
    </source>
</reference>
<organism evidence="2">
    <name type="scientific">Arundo donax</name>
    <name type="common">Giant reed</name>
    <name type="synonym">Donax arundinaceus</name>
    <dbReference type="NCBI Taxonomy" id="35708"/>
    <lineage>
        <taxon>Eukaryota</taxon>
        <taxon>Viridiplantae</taxon>
        <taxon>Streptophyta</taxon>
        <taxon>Embryophyta</taxon>
        <taxon>Tracheophyta</taxon>
        <taxon>Spermatophyta</taxon>
        <taxon>Magnoliopsida</taxon>
        <taxon>Liliopsida</taxon>
        <taxon>Poales</taxon>
        <taxon>Poaceae</taxon>
        <taxon>PACMAD clade</taxon>
        <taxon>Arundinoideae</taxon>
        <taxon>Arundineae</taxon>
        <taxon>Arundo</taxon>
    </lineage>
</organism>
<accession>A0A0A9H584</accession>
<feature type="region of interest" description="Disordered" evidence="1">
    <location>
        <begin position="1"/>
        <end position="26"/>
    </location>
</feature>
<proteinExistence type="predicted"/>
<dbReference type="EMBL" id="GBRH01165526">
    <property type="protein sequence ID" value="JAE32370.1"/>
    <property type="molecule type" value="Transcribed_RNA"/>
</dbReference>
<evidence type="ECO:0000256" key="1">
    <source>
        <dbReference type="SAM" id="MobiDB-lite"/>
    </source>
</evidence>
<name>A0A0A9H584_ARUDO</name>
<sequence length="79" mass="8911">MTGWILDSSTKPGRARRRSPSRSPSAPWCGLILSPGRETFTCTAHHSWQISSMDAALAWLGEGVKGRRRRFMQENLVLR</sequence>
<protein>
    <submittedName>
        <fullName evidence="2">Uncharacterized protein</fullName>
    </submittedName>
</protein>
<reference evidence="2" key="1">
    <citation type="submission" date="2014-09" db="EMBL/GenBank/DDBJ databases">
        <authorList>
            <person name="Magalhaes I.L.F."/>
            <person name="Oliveira U."/>
            <person name="Santos F.R."/>
            <person name="Vidigal T.H.D.A."/>
            <person name="Brescovit A.D."/>
            <person name="Santos A.J."/>
        </authorList>
    </citation>
    <scope>NUCLEOTIDE SEQUENCE</scope>
    <source>
        <tissue evidence="2">Shoot tissue taken approximately 20 cm above the soil surface</tissue>
    </source>
</reference>